<sequence>MLQSLDEKAQGPEAVISDTDKNQALKYTPLWRFINTILTFVEEAEELRHRVLISSGLIFAAQLFVKCVVGHIRCLGGKMKFRKYQESV</sequence>
<keyword evidence="2" id="KW-1185">Reference proteome</keyword>
<organism evidence="1 2">
    <name type="scientific">Dreissena polymorpha</name>
    <name type="common">Zebra mussel</name>
    <name type="synonym">Mytilus polymorpha</name>
    <dbReference type="NCBI Taxonomy" id="45954"/>
    <lineage>
        <taxon>Eukaryota</taxon>
        <taxon>Metazoa</taxon>
        <taxon>Spiralia</taxon>
        <taxon>Lophotrochozoa</taxon>
        <taxon>Mollusca</taxon>
        <taxon>Bivalvia</taxon>
        <taxon>Autobranchia</taxon>
        <taxon>Heteroconchia</taxon>
        <taxon>Euheterodonta</taxon>
        <taxon>Imparidentia</taxon>
        <taxon>Neoheterodontei</taxon>
        <taxon>Myida</taxon>
        <taxon>Dreissenoidea</taxon>
        <taxon>Dreissenidae</taxon>
        <taxon>Dreissena</taxon>
    </lineage>
</organism>
<gene>
    <name evidence="1" type="ORF">DPMN_085287</name>
</gene>
<evidence type="ECO:0000313" key="1">
    <source>
        <dbReference type="EMBL" id="KAH3697777.1"/>
    </source>
</evidence>
<name>A0A9D4BK41_DREPO</name>
<reference evidence="1" key="2">
    <citation type="submission" date="2020-11" db="EMBL/GenBank/DDBJ databases">
        <authorList>
            <person name="McCartney M.A."/>
            <person name="Auch B."/>
            <person name="Kono T."/>
            <person name="Mallez S."/>
            <person name="Becker A."/>
            <person name="Gohl D.M."/>
            <person name="Silverstein K.A.T."/>
            <person name="Koren S."/>
            <person name="Bechman K.B."/>
            <person name="Herman A."/>
            <person name="Abrahante J.E."/>
            <person name="Garbe J."/>
        </authorList>
    </citation>
    <scope>NUCLEOTIDE SEQUENCE</scope>
    <source>
        <strain evidence="1">Duluth1</strain>
        <tissue evidence="1">Whole animal</tissue>
    </source>
</reference>
<evidence type="ECO:0000313" key="2">
    <source>
        <dbReference type="Proteomes" id="UP000828390"/>
    </source>
</evidence>
<reference evidence="1" key="1">
    <citation type="journal article" date="2019" name="bioRxiv">
        <title>The Genome of the Zebra Mussel, Dreissena polymorpha: A Resource for Invasive Species Research.</title>
        <authorList>
            <person name="McCartney M.A."/>
            <person name="Auch B."/>
            <person name="Kono T."/>
            <person name="Mallez S."/>
            <person name="Zhang Y."/>
            <person name="Obille A."/>
            <person name="Becker A."/>
            <person name="Abrahante J.E."/>
            <person name="Garbe J."/>
            <person name="Badalamenti J.P."/>
            <person name="Herman A."/>
            <person name="Mangelson H."/>
            <person name="Liachko I."/>
            <person name="Sullivan S."/>
            <person name="Sone E.D."/>
            <person name="Koren S."/>
            <person name="Silverstein K.A.T."/>
            <person name="Beckman K.B."/>
            <person name="Gohl D.M."/>
        </authorList>
    </citation>
    <scope>NUCLEOTIDE SEQUENCE</scope>
    <source>
        <strain evidence="1">Duluth1</strain>
        <tissue evidence="1">Whole animal</tissue>
    </source>
</reference>
<dbReference type="Proteomes" id="UP000828390">
    <property type="component" value="Unassembled WGS sequence"/>
</dbReference>
<proteinExistence type="predicted"/>
<protein>
    <submittedName>
        <fullName evidence="1">Uncharacterized protein</fullName>
    </submittedName>
</protein>
<accession>A0A9D4BK41</accession>
<dbReference type="EMBL" id="JAIWYP010000016">
    <property type="protein sequence ID" value="KAH3697777.1"/>
    <property type="molecule type" value="Genomic_DNA"/>
</dbReference>
<comment type="caution">
    <text evidence="1">The sequence shown here is derived from an EMBL/GenBank/DDBJ whole genome shotgun (WGS) entry which is preliminary data.</text>
</comment>
<dbReference type="AlphaFoldDB" id="A0A9D4BK41"/>